<protein>
    <recommendedName>
        <fullName evidence="1">Protein kinase domain-containing protein</fullName>
    </recommendedName>
</protein>
<dbReference type="GO" id="GO:0004672">
    <property type="term" value="F:protein kinase activity"/>
    <property type="evidence" value="ECO:0007669"/>
    <property type="project" value="InterPro"/>
</dbReference>
<dbReference type="EMBL" id="JAHCVI010000002">
    <property type="protein sequence ID" value="KAG7289902.1"/>
    <property type="molecule type" value="Genomic_DNA"/>
</dbReference>
<name>A0AAD4EYM2_9PEZI</name>
<evidence type="ECO:0000313" key="2">
    <source>
        <dbReference type="EMBL" id="KAG7289902.1"/>
    </source>
</evidence>
<evidence type="ECO:0000313" key="3">
    <source>
        <dbReference type="Proteomes" id="UP001197093"/>
    </source>
</evidence>
<dbReference type="InterPro" id="IPR000719">
    <property type="entry name" value="Prot_kinase_dom"/>
</dbReference>
<keyword evidence="3" id="KW-1185">Reference proteome</keyword>
<dbReference type="Gene3D" id="1.10.510.10">
    <property type="entry name" value="Transferase(Phosphotransferase) domain 1"/>
    <property type="match status" value="1"/>
</dbReference>
<accession>A0AAD4EYM2</accession>
<dbReference type="Pfam" id="PF07714">
    <property type="entry name" value="PK_Tyr_Ser-Thr"/>
    <property type="match status" value="1"/>
</dbReference>
<organism evidence="2 3">
    <name type="scientific">Staphylotrichum longicolle</name>
    <dbReference type="NCBI Taxonomy" id="669026"/>
    <lineage>
        <taxon>Eukaryota</taxon>
        <taxon>Fungi</taxon>
        <taxon>Dikarya</taxon>
        <taxon>Ascomycota</taxon>
        <taxon>Pezizomycotina</taxon>
        <taxon>Sordariomycetes</taxon>
        <taxon>Sordariomycetidae</taxon>
        <taxon>Sordariales</taxon>
        <taxon>Chaetomiaceae</taxon>
        <taxon>Staphylotrichum</taxon>
    </lineage>
</organism>
<comment type="caution">
    <text evidence="2">The sequence shown here is derived from an EMBL/GenBank/DDBJ whole genome shotgun (WGS) entry which is preliminary data.</text>
</comment>
<dbReference type="SUPFAM" id="SSF56112">
    <property type="entry name" value="Protein kinase-like (PK-like)"/>
    <property type="match status" value="1"/>
</dbReference>
<dbReference type="PROSITE" id="PS50011">
    <property type="entry name" value="PROTEIN_KINASE_DOM"/>
    <property type="match status" value="1"/>
</dbReference>
<dbReference type="InterPro" id="IPR011009">
    <property type="entry name" value="Kinase-like_dom_sf"/>
</dbReference>
<feature type="domain" description="Protein kinase" evidence="1">
    <location>
        <begin position="1"/>
        <end position="208"/>
    </location>
</feature>
<dbReference type="AlphaFoldDB" id="A0AAD4EYM2"/>
<proteinExistence type="predicted"/>
<dbReference type="Proteomes" id="UP001197093">
    <property type="component" value="Unassembled WGS sequence"/>
</dbReference>
<dbReference type="InterPro" id="IPR001245">
    <property type="entry name" value="Ser-Thr/Tyr_kinase_cat_dom"/>
</dbReference>
<dbReference type="GO" id="GO:0005524">
    <property type="term" value="F:ATP binding"/>
    <property type="evidence" value="ECO:0007669"/>
    <property type="project" value="InterPro"/>
</dbReference>
<reference evidence="2" key="1">
    <citation type="submission" date="2023-02" db="EMBL/GenBank/DDBJ databases">
        <authorList>
            <person name="Palmer J.M."/>
        </authorList>
    </citation>
    <scope>NUCLEOTIDE SEQUENCE</scope>
    <source>
        <strain evidence="2">FW57</strain>
    </source>
</reference>
<evidence type="ECO:0000259" key="1">
    <source>
        <dbReference type="PROSITE" id="PS50011"/>
    </source>
</evidence>
<gene>
    <name evidence="2" type="ORF">NEMBOFW57_006279</name>
</gene>
<sequence>MSLDLTVSNIAIKLGRSLDSFNDEDIRNIFCDPQAPISDVETADLAMLPPDFLSTNICILDFGLTFLADKPPRSLSKTPREYLSPESIFALVNSPAADVWAFGIVLFCLRTQVHIFRDRLPGDRDPMGTVAKMSEVLGGLPREWTTFPFLGGFPVHETMHSSLEFETLETCRSDSPSLSLEQLVDEIVEPYPHTNSLNPHTGSKELWLWIPEFNTNSRTERRSLFAAYSTPIRDEDAALFANLLRQVFTTDLGAPLVR</sequence>